<dbReference type="EMBL" id="JBHSWE010000001">
    <property type="protein sequence ID" value="MFC6671371.1"/>
    <property type="molecule type" value="Genomic_DNA"/>
</dbReference>
<evidence type="ECO:0000313" key="5">
    <source>
        <dbReference type="Proteomes" id="UP001596422"/>
    </source>
</evidence>
<dbReference type="Gene3D" id="2.60.40.4070">
    <property type="match status" value="1"/>
</dbReference>
<keyword evidence="5" id="KW-1185">Reference proteome</keyword>
<protein>
    <submittedName>
        <fullName evidence="4">FlgD immunoglobulin-like domain containing protein</fullName>
    </submittedName>
</protein>
<dbReference type="InterPro" id="IPR025965">
    <property type="entry name" value="FlgD/Vpr_Ig-like"/>
</dbReference>
<feature type="region of interest" description="Disordered" evidence="1">
    <location>
        <begin position="226"/>
        <end position="245"/>
    </location>
</feature>
<keyword evidence="2" id="KW-0732">Signal</keyword>
<dbReference type="Pfam" id="PF13860">
    <property type="entry name" value="FlgD_ig"/>
    <property type="match status" value="1"/>
</dbReference>
<evidence type="ECO:0000256" key="1">
    <source>
        <dbReference type="SAM" id="MobiDB-lite"/>
    </source>
</evidence>
<evidence type="ECO:0000259" key="3">
    <source>
        <dbReference type="Pfam" id="PF13860"/>
    </source>
</evidence>
<proteinExistence type="predicted"/>
<feature type="domain" description="FlgD/Vpr Ig-like" evidence="3">
    <location>
        <begin position="43"/>
        <end position="112"/>
    </location>
</feature>
<gene>
    <name evidence="4" type="ORF">ACFQDL_15800</name>
</gene>
<evidence type="ECO:0000256" key="2">
    <source>
        <dbReference type="SAM" id="SignalP"/>
    </source>
</evidence>
<feature type="compositionally biased region" description="Basic and acidic residues" evidence="1">
    <location>
        <begin position="233"/>
        <end position="245"/>
    </location>
</feature>
<feature type="chain" id="PRO_5047422224" evidence="2">
    <location>
        <begin position="22"/>
        <end position="365"/>
    </location>
</feature>
<comment type="caution">
    <text evidence="4">The sequence shown here is derived from an EMBL/GenBank/DDBJ whole genome shotgun (WGS) entry which is preliminary data.</text>
</comment>
<dbReference type="RefSeq" id="WP_379909884.1">
    <property type="nucleotide sequence ID" value="NZ_JBHSWE010000001.1"/>
</dbReference>
<name>A0ABW2A1N3_9GAMM</name>
<feature type="signal peptide" evidence="2">
    <location>
        <begin position="1"/>
        <end position="21"/>
    </location>
</feature>
<organism evidence="4 5">
    <name type="scientific">Marinobacterium aestuariivivens</name>
    <dbReference type="NCBI Taxonomy" id="1698799"/>
    <lineage>
        <taxon>Bacteria</taxon>
        <taxon>Pseudomonadati</taxon>
        <taxon>Pseudomonadota</taxon>
        <taxon>Gammaproteobacteria</taxon>
        <taxon>Oceanospirillales</taxon>
        <taxon>Oceanospirillaceae</taxon>
        <taxon>Marinobacterium</taxon>
    </lineage>
</organism>
<accession>A0ABW2A1N3</accession>
<dbReference type="Proteomes" id="UP001596422">
    <property type="component" value="Unassembled WGS sequence"/>
</dbReference>
<sequence>MAAVRITGLLTGLLLSGGALAESASQAISDTTINSNAFNPSLGEQVVLTYTLAQPDTVSVRVYDPDGGLVSTVLEGVEQAAGAQEISWDGLDIDSKVVPDEAYTFVVETTTGALYDPTTHSGGVVGDITEARFNEDGTVLYNLPAAARTLIRLGVHNGPMLKTLVDWKPRVAGEITEYWDGYDEDNRYKLRGAKDFSALITYVTLPDATVITYGNKEETYRDYKLGRAQGRAQKPDRPRRSGAELELRPEGLVPPAWARSPRVDMTFPQLSGVEKDDVPEVQDAIDIHISVNPDDLDHLLQDQFEIIFFLDNVFFAEAERGYLPLNWRWELQQIPPGEHVLTANVSSFTGQVGVASRKIKIVRPQ</sequence>
<evidence type="ECO:0000313" key="4">
    <source>
        <dbReference type="EMBL" id="MFC6671371.1"/>
    </source>
</evidence>
<reference evidence="5" key="1">
    <citation type="journal article" date="2019" name="Int. J. Syst. Evol. Microbiol.">
        <title>The Global Catalogue of Microorganisms (GCM) 10K type strain sequencing project: providing services to taxonomists for standard genome sequencing and annotation.</title>
        <authorList>
            <consortium name="The Broad Institute Genomics Platform"/>
            <consortium name="The Broad Institute Genome Sequencing Center for Infectious Disease"/>
            <person name="Wu L."/>
            <person name="Ma J."/>
        </authorList>
    </citation>
    <scope>NUCLEOTIDE SEQUENCE [LARGE SCALE GENOMIC DNA]</scope>
    <source>
        <strain evidence="5">NBRC 111756</strain>
    </source>
</reference>